<organism evidence="2 3">
    <name type="scientific">Winogradskya consettensis</name>
    <dbReference type="NCBI Taxonomy" id="113560"/>
    <lineage>
        <taxon>Bacteria</taxon>
        <taxon>Bacillati</taxon>
        <taxon>Actinomycetota</taxon>
        <taxon>Actinomycetes</taxon>
        <taxon>Micromonosporales</taxon>
        <taxon>Micromonosporaceae</taxon>
        <taxon>Winogradskya</taxon>
    </lineage>
</organism>
<accession>A0A919T1T1</accession>
<name>A0A919T1T1_9ACTN</name>
<reference evidence="2" key="1">
    <citation type="submission" date="2021-03" db="EMBL/GenBank/DDBJ databases">
        <title>Whole genome shotgun sequence of Actinoplanes consettensis NBRC 14913.</title>
        <authorList>
            <person name="Komaki H."/>
            <person name="Tamura T."/>
        </authorList>
    </citation>
    <scope>NUCLEOTIDE SEQUENCE</scope>
    <source>
        <strain evidence="2">NBRC 14913</strain>
    </source>
</reference>
<comment type="caution">
    <text evidence="2">The sequence shown here is derived from an EMBL/GenBank/DDBJ whole genome shotgun (WGS) entry which is preliminary data.</text>
</comment>
<dbReference type="InterPro" id="IPR045629">
    <property type="entry name" value="DUF6232"/>
</dbReference>
<keyword evidence="1" id="KW-0812">Transmembrane</keyword>
<dbReference type="Proteomes" id="UP000680865">
    <property type="component" value="Unassembled WGS sequence"/>
</dbReference>
<evidence type="ECO:0000313" key="3">
    <source>
        <dbReference type="Proteomes" id="UP000680865"/>
    </source>
</evidence>
<sequence>MRTYYRSREVLITDEYFVWRASTTQIVPIGELREVRLVRGEASRVGIVAMAATTAGLVTLAGASWAVMGQLAGYALAATATAIAAVAVRSPRRRATRVWNVEATLRGSRVIIYSSPDLRVFNQVTRALRRTIEVNQPGHDSYGLAAA</sequence>
<keyword evidence="1" id="KW-1133">Transmembrane helix</keyword>
<protein>
    <submittedName>
        <fullName evidence="2">Uncharacterized protein</fullName>
    </submittedName>
</protein>
<evidence type="ECO:0000313" key="2">
    <source>
        <dbReference type="EMBL" id="GIM82606.1"/>
    </source>
</evidence>
<gene>
    <name evidence="2" type="ORF">Aco04nite_82350</name>
</gene>
<evidence type="ECO:0000256" key="1">
    <source>
        <dbReference type="SAM" id="Phobius"/>
    </source>
</evidence>
<feature type="transmembrane region" description="Helical" evidence="1">
    <location>
        <begin position="71"/>
        <end position="88"/>
    </location>
</feature>
<keyword evidence="1" id="KW-0472">Membrane</keyword>
<dbReference type="EMBL" id="BOQP01000052">
    <property type="protein sequence ID" value="GIM82606.1"/>
    <property type="molecule type" value="Genomic_DNA"/>
</dbReference>
<dbReference type="RefSeq" id="WP_213002606.1">
    <property type="nucleotide sequence ID" value="NZ_BAAATW010000006.1"/>
</dbReference>
<keyword evidence="3" id="KW-1185">Reference proteome</keyword>
<proteinExistence type="predicted"/>
<dbReference type="Pfam" id="PF19744">
    <property type="entry name" value="DUF6232"/>
    <property type="match status" value="1"/>
</dbReference>
<feature type="transmembrane region" description="Helical" evidence="1">
    <location>
        <begin position="45"/>
        <end position="65"/>
    </location>
</feature>
<dbReference type="AlphaFoldDB" id="A0A919T1T1"/>